<dbReference type="EMBL" id="UFUZ01000001">
    <property type="protein sequence ID" value="SUX27306.1"/>
    <property type="molecule type" value="Genomic_DNA"/>
</dbReference>
<accession>A0A381EJW6</accession>
<reference evidence="1 2" key="1">
    <citation type="submission" date="2018-06" db="EMBL/GenBank/DDBJ databases">
        <authorList>
            <consortium name="Pathogen Informatics"/>
            <person name="Doyle S."/>
        </authorList>
    </citation>
    <scope>NUCLEOTIDE SEQUENCE [LARGE SCALE GENOMIC DNA]</scope>
    <source>
        <strain evidence="1 2">NCTC12264</strain>
    </source>
</reference>
<dbReference type="Proteomes" id="UP000254161">
    <property type="component" value="Unassembled WGS sequence"/>
</dbReference>
<protein>
    <submittedName>
        <fullName evidence="1">Uncharacterized protein</fullName>
    </submittedName>
</protein>
<evidence type="ECO:0000313" key="1">
    <source>
        <dbReference type="EMBL" id="SUX27306.1"/>
    </source>
</evidence>
<name>A0A381EJW6_CAMUP</name>
<sequence length="170" mass="19640">MQVTNINFKETHKLSYENTKKTQDEANFAKILEQEQKKANKFEDIDNMTELSEFVCNEYLNATTDEEREKYQDMMLTLFTVKFGVAMGEAMKKQGITCPQDMDIELFKQARWEVNSNEEHFKDYLLSGIDLLERGAIKYSGDGTRPSTPAEFKANIEGTKDLLKSILKNL</sequence>
<dbReference type="RefSeq" id="WP_115630768.1">
    <property type="nucleotide sequence ID" value="NZ_UFUZ01000001.1"/>
</dbReference>
<proteinExistence type="predicted"/>
<gene>
    <name evidence="1" type="ORF">NCTC12264_01550</name>
</gene>
<dbReference type="AlphaFoldDB" id="A0A381EJW6"/>
<organism evidence="1 2">
    <name type="scientific">Campylobacter upsaliensis</name>
    <dbReference type="NCBI Taxonomy" id="28080"/>
    <lineage>
        <taxon>Bacteria</taxon>
        <taxon>Pseudomonadati</taxon>
        <taxon>Campylobacterota</taxon>
        <taxon>Epsilonproteobacteria</taxon>
        <taxon>Campylobacterales</taxon>
        <taxon>Campylobacteraceae</taxon>
        <taxon>Campylobacter</taxon>
    </lineage>
</organism>
<evidence type="ECO:0000313" key="2">
    <source>
        <dbReference type="Proteomes" id="UP000254161"/>
    </source>
</evidence>